<evidence type="ECO:0000256" key="7">
    <source>
        <dbReference type="SAM" id="Phobius"/>
    </source>
</evidence>
<accession>A0A7H0LL55</accession>
<sequence>MTLAVLPNSRVRDGVLTAVDLAATFVLAVECALAGVQADFDLFGILVLAFVGSVGGGVIRDLLLGEHPPAPFRDWRYAALALAATASVVAASLVLGRIGDFTPPLAIDVFEAVGLALAAVAGARKSMDYKLNGASVVIIATVNGCGGGIIRDVLSARVPRVLHEDFYATAALAGATIMVVLVKRFGLRKGVAGAVAGVAIFALRTAALIGEWRLPHLR</sequence>
<keyword evidence="10" id="KW-1185">Reference proteome</keyword>
<keyword evidence="5 7" id="KW-1133">Transmembrane helix</keyword>
<feature type="transmembrane region" description="Helical" evidence="7">
    <location>
        <begin position="133"/>
        <end position="154"/>
    </location>
</feature>
<comment type="subcellular location">
    <subcellularLocation>
        <location evidence="1">Cell membrane</location>
        <topology evidence="1">Multi-pass membrane protein</topology>
    </subcellularLocation>
</comment>
<gene>
    <name evidence="9" type="ORF">H3Z74_04035</name>
</gene>
<feature type="domain" description="Glycine transporter" evidence="8">
    <location>
        <begin position="18"/>
        <end position="90"/>
    </location>
</feature>
<reference evidence="9 10" key="1">
    <citation type="submission" date="2020-09" db="EMBL/GenBank/DDBJ databases">
        <title>Sphingomonas sp., a new species isolated from pork steak.</title>
        <authorList>
            <person name="Heidler von Heilborn D."/>
        </authorList>
    </citation>
    <scope>NUCLEOTIDE SEQUENCE [LARGE SCALE GENOMIC DNA]</scope>
    <source>
        <strain evidence="10">S8-3T</strain>
    </source>
</reference>
<evidence type="ECO:0000256" key="1">
    <source>
        <dbReference type="ARBA" id="ARBA00004651"/>
    </source>
</evidence>
<dbReference type="PANTHER" id="PTHR30506">
    <property type="entry name" value="INNER MEMBRANE PROTEIN"/>
    <property type="match status" value="1"/>
</dbReference>
<evidence type="ECO:0000259" key="8">
    <source>
        <dbReference type="Pfam" id="PF03458"/>
    </source>
</evidence>
<evidence type="ECO:0000313" key="10">
    <source>
        <dbReference type="Proteomes" id="UP000516148"/>
    </source>
</evidence>
<proteinExistence type="inferred from homology"/>
<protein>
    <submittedName>
        <fullName evidence="9">TRIC cation channel family protein</fullName>
    </submittedName>
</protein>
<evidence type="ECO:0000256" key="6">
    <source>
        <dbReference type="ARBA" id="ARBA00023136"/>
    </source>
</evidence>
<dbReference type="EMBL" id="CP061038">
    <property type="protein sequence ID" value="QNQ10408.1"/>
    <property type="molecule type" value="Genomic_DNA"/>
</dbReference>
<evidence type="ECO:0000256" key="3">
    <source>
        <dbReference type="ARBA" id="ARBA00022475"/>
    </source>
</evidence>
<evidence type="ECO:0000256" key="2">
    <source>
        <dbReference type="ARBA" id="ARBA00008193"/>
    </source>
</evidence>
<dbReference type="Pfam" id="PF03458">
    <property type="entry name" value="Gly_transporter"/>
    <property type="match status" value="2"/>
</dbReference>
<organism evidence="9 10">
    <name type="scientific">Sphingomonas alpina</name>
    <dbReference type="NCBI Taxonomy" id="653931"/>
    <lineage>
        <taxon>Bacteria</taxon>
        <taxon>Pseudomonadati</taxon>
        <taxon>Pseudomonadota</taxon>
        <taxon>Alphaproteobacteria</taxon>
        <taxon>Sphingomonadales</taxon>
        <taxon>Sphingomonadaceae</taxon>
        <taxon>Sphingomonas</taxon>
    </lineage>
</organism>
<keyword evidence="4 7" id="KW-0812">Transmembrane</keyword>
<dbReference type="PANTHER" id="PTHR30506:SF3">
    <property type="entry name" value="UPF0126 INNER MEMBRANE PROTEIN YADS-RELATED"/>
    <property type="match status" value="1"/>
</dbReference>
<keyword evidence="6 7" id="KW-0472">Membrane</keyword>
<feature type="transmembrane region" description="Helical" evidence="7">
    <location>
        <begin position="42"/>
        <end position="63"/>
    </location>
</feature>
<name>A0A7H0LL55_9SPHN</name>
<feature type="transmembrane region" description="Helical" evidence="7">
    <location>
        <begin position="190"/>
        <end position="209"/>
    </location>
</feature>
<keyword evidence="3" id="KW-1003">Cell membrane</keyword>
<comment type="similarity">
    <text evidence="2">Belongs to the UPF0126 family.</text>
</comment>
<feature type="domain" description="Glycine transporter" evidence="8">
    <location>
        <begin position="109"/>
        <end position="181"/>
    </location>
</feature>
<dbReference type="KEGG" id="spap:H3Z74_04035"/>
<dbReference type="InterPro" id="IPR005115">
    <property type="entry name" value="Gly_transporter"/>
</dbReference>
<evidence type="ECO:0000256" key="4">
    <source>
        <dbReference type="ARBA" id="ARBA00022692"/>
    </source>
</evidence>
<dbReference type="AlphaFoldDB" id="A0A7H0LL55"/>
<feature type="transmembrane region" description="Helical" evidence="7">
    <location>
        <begin position="75"/>
        <end position="95"/>
    </location>
</feature>
<feature type="transmembrane region" description="Helical" evidence="7">
    <location>
        <begin position="166"/>
        <end position="183"/>
    </location>
</feature>
<feature type="transmembrane region" description="Helical" evidence="7">
    <location>
        <begin position="101"/>
        <end position="121"/>
    </location>
</feature>
<dbReference type="GO" id="GO:0005886">
    <property type="term" value="C:plasma membrane"/>
    <property type="evidence" value="ECO:0007669"/>
    <property type="project" value="UniProtKB-SubCell"/>
</dbReference>
<evidence type="ECO:0000313" key="9">
    <source>
        <dbReference type="EMBL" id="QNQ10408.1"/>
    </source>
</evidence>
<evidence type="ECO:0000256" key="5">
    <source>
        <dbReference type="ARBA" id="ARBA00022989"/>
    </source>
</evidence>
<dbReference type="RefSeq" id="WP_187762706.1">
    <property type="nucleotide sequence ID" value="NZ_CP061038.1"/>
</dbReference>
<dbReference type="Proteomes" id="UP000516148">
    <property type="component" value="Chromosome"/>
</dbReference>